<proteinExistence type="predicted"/>
<sequence length="109" mass="11445">MALSIKLGKSPLIEWNWPGLGAFIGRMGGLISSRAEAYEGTGDGGYWTKAVDSGELTGSDAGDSNGVIEIESFSTVISDMLFVMVAVTELGFVAPTAKNSINVEVLNRT</sequence>
<protein>
    <submittedName>
        <fullName evidence="1">Uncharacterized protein</fullName>
    </submittedName>
</protein>
<reference evidence="1 2" key="1">
    <citation type="submission" date="2019-12" db="EMBL/GenBank/DDBJ databases">
        <authorList>
            <person name="Alioto T."/>
            <person name="Alioto T."/>
            <person name="Gomez Garrido J."/>
        </authorList>
    </citation>
    <scope>NUCLEOTIDE SEQUENCE [LARGE SCALE GENOMIC DNA]</scope>
</reference>
<dbReference type="Gramene" id="OE9A027090T1">
    <property type="protein sequence ID" value="OE9A027090C1"/>
    <property type="gene ID" value="OE9A027090"/>
</dbReference>
<gene>
    <name evidence="1" type="ORF">OLEA9_A027090</name>
</gene>
<evidence type="ECO:0000313" key="1">
    <source>
        <dbReference type="EMBL" id="CAA3010567.1"/>
    </source>
</evidence>
<dbReference type="AlphaFoldDB" id="A0A8S0TX81"/>
<dbReference type="Proteomes" id="UP000594638">
    <property type="component" value="Unassembled WGS sequence"/>
</dbReference>
<organism evidence="1 2">
    <name type="scientific">Olea europaea subsp. europaea</name>
    <dbReference type="NCBI Taxonomy" id="158383"/>
    <lineage>
        <taxon>Eukaryota</taxon>
        <taxon>Viridiplantae</taxon>
        <taxon>Streptophyta</taxon>
        <taxon>Embryophyta</taxon>
        <taxon>Tracheophyta</taxon>
        <taxon>Spermatophyta</taxon>
        <taxon>Magnoliopsida</taxon>
        <taxon>eudicotyledons</taxon>
        <taxon>Gunneridae</taxon>
        <taxon>Pentapetalae</taxon>
        <taxon>asterids</taxon>
        <taxon>lamiids</taxon>
        <taxon>Lamiales</taxon>
        <taxon>Oleaceae</taxon>
        <taxon>Oleeae</taxon>
        <taxon>Olea</taxon>
    </lineage>
</organism>
<dbReference type="EMBL" id="CACTIH010007346">
    <property type="protein sequence ID" value="CAA3010567.1"/>
    <property type="molecule type" value="Genomic_DNA"/>
</dbReference>
<name>A0A8S0TX81_OLEEU</name>
<evidence type="ECO:0000313" key="2">
    <source>
        <dbReference type="Proteomes" id="UP000594638"/>
    </source>
</evidence>
<comment type="caution">
    <text evidence="1">The sequence shown here is derived from an EMBL/GenBank/DDBJ whole genome shotgun (WGS) entry which is preliminary data.</text>
</comment>
<accession>A0A8S0TX81</accession>
<keyword evidence="2" id="KW-1185">Reference proteome</keyword>